<feature type="transmembrane region" description="Helical" evidence="1">
    <location>
        <begin position="28"/>
        <end position="52"/>
    </location>
</feature>
<reference evidence="2 3" key="1">
    <citation type="submission" date="2020-08" db="EMBL/GenBank/DDBJ databases">
        <title>Genomic Encyclopedia of Type Strains, Phase III (KMG-III): the genomes of soil and plant-associated and newly described type strains.</title>
        <authorList>
            <person name="Whitman W."/>
        </authorList>
    </citation>
    <scope>NUCLEOTIDE SEQUENCE [LARGE SCALE GENOMIC DNA]</scope>
    <source>
        <strain evidence="2 3">CECT 7753</strain>
    </source>
</reference>
<sequence length="233" mass="26037">MDAMTPRAAGRPGVLRLPLPYWVRDFALVRPAVLTFVITAGISATCVLASYLQLKQAREDEQQAHAMRDAARKRFLYAESEKQEIRAYQPLFVELQRRHFVGAESRLDWVDAIRQIQERRRLLPLTYEIEVQQPYKLEGRLATGDYQLRGSRMTVHMDLLHEMDLFGFLGDLRQHGVFTVQHCAIRRSAGTTATAVTPGAAAAPAAALTSDCTLNWLTLMPGARGTGNTGSAR</sequence>
<dbReference type="Proteomes" id="UP000584325">
    <property type="component" value="Unassembled WGS sequence"/>
</dbReference>
<keyword evidence="1" id="KW-0812">Transmembrane</keyword>
<name>A0A7W5E7V9_9BURK</name>
<keyword evidence="1" id="KW-1133">Transmembrane helix</keyword>
<dbReference type="RefSeq" id="WP_229422515.1">
    <property type="nucleotide sequence ID" value="NZ_CP040017.1"/>
</dbReference>
<proteinExistence type="predicted"/>
<protein>
    <submittedName>
        <fullName evidence="2">Uncharacterized protein</fullName>
    </submittedName>
</protein>
<dbReference type="AlphaFoldDB" id="A0A7W5E7V9"/>
<keyword evidence="1" id="KW-0472">Membrane</keyword>
<dbReference type="EMBL" id="JACHXS010000001">
    <property type="protein sequence ID" value="MBB3219646.1"/>
    <property type="molecule type" value="Genomic_DNA"/>
</dbReference>
<organism evidence="2 3">
    <name type="scientific">Pseudoduganella umbonata</name>
    <dbReference type="NCBI Taxonomy" id="864828"/>
    <lineage>
        <taxon>Bacteria</taxon>
        <taxon>Pseudomonadati</taxon>
        <taxon>Pseudomonadota</taxon>
        <taxon>Betaproteobacteria</taxon>
        <taxon>Burkholderiales</taxon>
        <taxon>Oxalobacteraceae</taxon>
        <taxon>Telluria group</taxon>
        <taxon>Pseudoduganella</taxon>
    </lineage>
</organism>
<evidence type="ECO:0000313" key="2">
    <source>
        <dbReference type="EMBL" id="MBB3219646.1"/>
    </source>
</evidence>
<evidence type="ECO:0000256" key="1">
    <source>
        <dbReference type="SAM" id="Phobius"/>
    </source>
</evidence>
<evidence type="ECO:0000313" key="3">
    <source>
        <dbReference type="Proteomes" id="UP000584325"/>
    </source>
</evidence>
<comment type="caution">
    <text evidence="2">The sequence shown here is derived from an EMBL/GenBank/DDBJ whole genome shotgun (WGS) entry which is preliminary data.</text>
</comment>
<accession>A0A7W5E7V9</accession>
<gene>
    <name evidence="2" type="ORF">FHS02_000433</name>
</gene>